<dbReference type="InterPro" id="IPR006638">
    <property type="entry name" value="Elp3/MiaA/NifB-like_rSAM"/>
</dbReference>
<dbReference type="OrthoDB" id="9782387at2"/>
<dbReference type="Pfam" id="PF04055">
    <property type="entry name" value="Radical_SAM"/>
    <property type="match status" value="1"/>
</dbReference>
<feature type="domain" description="Radical SAM core" evidence="5">
    <location>
        <begin position="21"/>
        <end position="240"/>
    </location>
</feature>
<dbReference type="PANTHER" id="PTHR11228">
    <property type="entry name" value="RADICAL SAM DOMAIN PROTEIN"/>
    <property type="match status" value="1"/>
</dbReference>
<organism evidence="6 7">
    <name type="scientific">Micromonospora matsumotoense</name>
    <dbReference type="NCBI Taxonomy" id="121616"/>
    <lineage>
        <taxon>Bacteria</taxon>
        <taxon>Bacillati</taxon>
        <taxon>Actinomycetota</taxon>
        <taxon>Actinomycetes</taxon>
        <taxon>Micromonosporales</taxon>
        <taxon>Micromonosporaceae</taxon>
        <taxon>Micromonospora</taxon>
    </lineage>
</organism>
<dbReference type="InterPro" id="IPR007197">
    <property type="entry name" value="rSAM"/>
</dbReference>
<evidence type="ECO:0000313" key="6">
    <source>
        <dbReference type="EMBL" id="SCF42391.1"/>
    </source>
</evidence>
<protein>
    <submittedName>
        <fullName evidence="6">Radical SAM additional 4Fe4S-binding SPASM domain-containing protein</fullName>
    </submittedName>
</protein>
<dbReference type="STRING" id="121616.GA0070216_11567"/>
<dbReference type="SMART" id="SM00729">
    <property type="entry name" value="Elp3"/>
    <property type="match status" value="1"/>
</dbReference>
<dbReference type="InterPro" id="IPR050377">
    <property type="entry name" value="Radical_SAM_PqqE_MftC-like"/>
</dbReference>
<gene>
    <name evidence="6" type="ORF">GA0070216_11567</name>
</gene>
<keyword evidence="2" id="KW-0479">Metal-binding</keyword>
<dbReference type="GO" id="GO:0051536">
    <property type="term" value="F:iron-sulfur cluster binding"/>
    <property type="evidence" value="ECO:0007669"/>
    <property type="project" value="UniProtKB-KW"/>
</dbReference>
<reference evidence="7" key="1">
    <citation type="submission" date="2016-06" db="EMBL/GenBank/DDBJ databases">
        <authorList>
            <person name="Varghese N."/>
            <person name="Submissions Spin"/>
        </authorList>
    </citation>
    <scope>NUCLEOTIDE SEQUENCE [LARGE SCALE GENOMIC DNA]</scope>
    <source>
        <strain evidence="7">DSM 44100</strain>
    </source>
</reference>
<dbReference type="PROSITE" id="PS51918">
    <property type="entry name" value="RADICAL_SAM"/>
    <property type="match status" value="1"/>
</dbReference>
<dbReference type="RefSeq" id="WP_091250926.1">
    <property type="nucleotide sequence ID" value="NZ_FMCU01000015.1"/>
</dbReference>
<dbReference type="GO" id="GO:0046872">
    <property type="term" value="F:metal ion binding"/>
    <property type="evidence" value="ECO:0007669"/>
    <property type="project" value="UniProtKB-KW"/>
</dbReference>
<dbReference type="GO" id="GO:0003824">
    <property type="term" value="F:catalytic activity"/>
    <property type="evidence" value="ECO:0007669"/>
    <property type="project" value="InterPro"/>
</dbReference>
<evidence type="ECO:0000256" key="2">
    <source>
        <dbReference type="ARBA" id="ARBA00022723"/>
    </source>
</evidence>
<name>A0A1C5ABD6_9ACTN</name>
<dbReference type="SFLD" id="SFLDS00029">
    <property type="entry name" value="Radical_SAM"/>
    <property type="match status" value="1"/>
</dbReference>
<sequence>MSKRLVVETHASSCYFRTSVDDGERKALVQITERCNLHCAHCFVSSTATGTDIALHDMVEVVLPRLRRARVTRLTLTGGEPFAHPHLLEICAAAARMDLPVKICTNATQTSDEQITGLAELGNVRVNVSFDGFRPASHGRFRGNRDSFAVTRETTRRFADAGLLHGILSTPNVLTRPQEFTELCAFAADLGAAYVLMNPLSSFGRGVKSHGRLAAPQQTMRAIAAATAPLADRVELVPIRFPNDTQPLSGCDAGTLIYVFANGDTAVCPYLVFAARTPQSPHADREFLVGNILDGEIADALDQYRFHDRYQVGANPTCGTCAVNASCGKGCPAAVIAAGQRIGAPDTEQCPPEAIRLPLIPIPSTGA</sequence>
<dbReference type="PANTHER" id="PTHR11228:SF7">
    <property type="entry name" value="PQQA PEPTIDE CYCLASE"/>
    <property type="match status" value="1"/>
</dbReference>
<dbReference type="SUPFAM" id="SSF102114">
    <property type="entry name" value="Radical SAM enzymes"/>
    <property type="match status" value="1"/>
</dbReference>
<evidence type="ECO:0000313" key="7">
    <source>
        <dbReference type="Proteomes" id="UP000198797"/>
    </source>
</evidence>
<evidence type="ECO:0000259" key="5">
    <source>
        <dbReference type="PROSITE" id="PS51918"/>
    </source>
</evidence>
<dbReference type="AlphaFoldDB" id="A0A1C5ABD6"/>
<dbReference type="Gene3D" id="3.20.20.70">
    <property type="entry name" value="Aldolase class I"/>
    <property type="match status" value="1"/>
</dbReference>
<dbReference type="SFLD" id="SFLDG01067">
    <property type="entry name" value="SPASM/twitch_domain_containing"/>
    <property type="match status" value="1"/>
</dbReference>
<dbReference type="InterPro" id="IPR013785">
    <property type="entry name" value="Aldolase_TIM"/>
</dbReference>
<proteinExistence type="predicted"/>
<dbReference type="CDD" id="cd01335">
    <property type="entry name" value="Radical_SAM"/>
    <property type="match status" value="1"/>
</dbReference>
<keyword evidence="1" id="KW-0949">S-adenosyl-L-methionine</keyword>
<dbReference type="EMBL" id="FMCU01000015">
    <property type="protein sequence ID" value="SCF42391.1"/>
    <property type="molecule type" value="Genomic_DNA"/>
</dbReference>
<dbReference type="Proteomes" id="UP000198797">
    <property type="component" value="Unassembled WGS sequence"/>
</dbReference>
<keyword evidence="3" id="KW-0408">Iron</keyword>
<accession>A0A1C5ABD6</accession>
<evidence type="ECO:0000256" key="1">
    <source>
        <dbReference type="ARBA" id="ARBA00022691"/>
    </source>
</evidence>
<evidence type="ECO:0000256" key="4">
    <source>
        <dbReference type="ARBA" id="ARBA00023014"/>
    </source>
</evidence>
<dbReference type="InterPro" id="IPR058240">
    <property type="entry name" value="rSAM_sf"/>
</dbReference>
<evidence type="ECO:0000256" key="3">
    <source>
        <dbReference type="ARBA" id="ARBA00023004"/>
    </source>
</evidence>
<keyword evidence="7" id="KW-1185">Reference proteome</keyword>
<keyword evidence="4" id="KW-0411">Iron-sulfur</keyword>